<feature type="transmembrane region" description="Helical" evidence="2">
    <location>
        <begin position="328"/>
        <end position="349"/>
    </location>
</feature>
<dbReference type="InterPro" id="IPR037737">
    <property type="entry name" value="Srf1"/>
</dbReference>
<gene>
    <name evidence="3" type="ORF">PsYK624_018490</name>
</gene>
<evidence type="ECO:0000313" key="4">
    <source>
        <dbReference type="Proteomes" id="UP000703269"/>
    </source>
</evidence>
<feature type="compositionally biased region" description="Polar residues" evidence="1">
    <location>
        <begin position="192"/>
        <end position="201"/>
    </location>
</feature>
<dbReference type="OrthoDB" id="1436450at2759"/>
<feature type="compositionally biased region" description="Basic and acidic residues" evidence="1">
    <location>
        <begin position="150"/>
        <end position="166"/>
    </location>
</feature>
<feature type="compositionally biased region" description="Polar residues" evidence="1">
    <location>
        <begin position="80"/>
        <end position="89"/>
    </location>
</feature>
<feature type="transmembrane region" description="Helical" evidence="2">
    <location>
        <begin position="295"/>
        <end position="316"/>
    </location>
</feature>
<reference evidence="3 4" key="1">
    <citation type="submission" date="2021-08" db="EMBL/GenBank/DDBJ databases">
        <title>Draft Genome Sequence of Phanerochaete sordida strain YK-624.</title>
        <authorList>
            <person name="Mori T."/>
            <person name="Dohra H."/>
            <person name="Suzuki T."/>
            <person name="Kawagishi H."/>
            <person name="Hirai H."/>
        </authorList>
    </citation>
    <scope>NUCLEOTIDE SEQUENCE [LARGE SCALE GENOMIC DNA]</scope>
    <source>
        <strain evidence="3 4">YK-624</strain>
    </source>
</reference>
<feature type="compositionally biased region" description="Basic and acidic residues" evidence="1">
    <location>
        <begin position="47"/>
        <end position="58"/>
    </location>
</feature>
<dbReference type="GO" id="GO:0071944">
    <property type="term" value="C:cell periphery"/>
    <property type="evidence" value="ECO:0007669"/>
    <property type="project" value="TreeGrafter"/>
</dbReference>
<keyword evidence="4" id="KW-1185">Reference proteome</keyword>
<feature type="compositionally biased region" description="Basic and acidic residues" evidence="1">
    <location>
        <begin position="67"/>
        <end position="79"/>
    </location>
</feature>
<feature type="region of interest" description="Disordered" evidence="1">
    <location>
        <begin position="183"/>
        <end position="207"/>
    </location>
</feature>
<keyword evidence="2" id="KW-0472">Membrane</keyword>
<dbReference type="GO" id="GO:0000324">
    <property type="term" value="C:fungal-type vacuole"/>
    <property type="evidence" value="ECO:0007669"/>
    <property type="project" value="TreeGrafter"/>
</dbReference>
<organism evidence="3 4">
    <name type="scientific">Phanerochaete sordida</name>
    <dbReference type="NCBI Taxonomy" id="48140"/>
    <lineage>
        <taxon>Eukaryota</taxon>
        <taxon>Fungi</taxon>
        <taxon>Dikarya</taxon>
        <taxon>Basidiomycota</taxon>
        <taxon>Agaricomycotina</taxon>
        <taxon>Agaricomycetes</taxon>
        <taxon>Polyporales</taxon>
        <taxon>Phanerochaetaceae</taxon>
        <taxon>Phanerochaete</taxon>
    </lineage>
</organism>
<protein>
    <submittedName>
        <fullName evidence="3">Uncharacterized protein</fullName>
    </submittedName>
</protein>
<name>A0A9P3G127_9APHY</name>
<evidence type="ECO:0000256" key="1">
    <source>
        <dbReference type="SAM" id="MobiDB-lite"/>
    </source>
</evidence>
<dbReference type="PANTHER" id="PTHR36819:SF1">
    <property type="entry name" value="REGULATOR OF PHOSPHOLIPASE D SRF1"/>
    <property type="match status" value="1"/>
</dbReference>
<feature type="transmembrane region" description="Helical" evidence="2">
    <location>
        <begin position="397"/>
        <end position="419"/>
    </location>
</feature>
<evidence type="ECO:0000256" key="2">
    <source>
        <dbReference type="SAM" id="Phobius"/>
    </source>
</evidence>
<dbReference type="EMBL" id="BPQB01000003">
    <property type="protein sequence ID" value="GJE85770.1"/>
    <property type="molecule type" value="Genomic_DNA"/>
</dbReference>
<keyword evidence="2" id="KW-1133">Transmembrane helix</keyword>
<sequence>MAANAPDVVSPLSAATTSTFPRSKSSVRSYRANPSTIRTVVTAPPWARDEPPSPRDELPPGTNKDPQAIDDRPSVHRPSDVTSFNSSVQDDAMAGPSRWWAFTSTRHRPEDSAGQSLTAHAARHGTSPGSRESRDRGYSVSWLAASLSRRPQEGEMNSRTRDEEPERIGTDFRSEAMSEDRLHLDLPPQPQSPITLAQTRTPGWETPWTPRAAGVTWDIDVGDNSQEDDGEKLSQWQARKKRIRVYMLTNTYVPLLFRMINIAFTTSALAIAIHIRLSENHSHIAGALGSSPTLVIIFAPLTLVHVMIAIYLEYFGRPLGLWRTSGKLAHTLVEVVFICAWSAALALSFDNFFTSPIPCASASSISWYNQLPRPPPPDIPGINGSTGIGGRLCDNQIALICLVGVGLIMYCFNLVISLYRIFEKVKYHPVSHAHS</sequence>
<accession>A0A9P3G127</accession>
<feature type="transmembrane region" description="Helical" evidence="2">
    <location>
        <begin position="252"/>
        <end position="275"/>
    </location>
</feature>
<keyword evidence="2" id="KW-0812">Transmembrane</keyword>
<evidence type="ECO:0000313" key="3">
    <source>
        <dbReference type="EMBL" id="GJE85770.1"/>
    </source>
</evidence>
<dbReference type="AlphaFoldDB" id="A0A9P3G127"/>
<comment type="caution">
    <text evidence="3">The sequence shown here is derived from an EMBL/GenBank/DDBJ whole genome shotgun (WGS) entry which is preliminary data.</text>
</comment>
<dbReference type="PANTHER" id="PTHR36819">
    <property type="entry name" value="REGULATOR OF PHOSPHOLIPASE D SRF1"/>
    <property type="match status" value="1"/>
</dbReference>
<feature type="compositionally biased region" description="Polar residues" evidence="1">
    <location>
        <begin position="13"/>
        <end position="39"/>
    </location>
</feature>
<dbReference type="Proteomes" id="UP000703269">
    <property type="component" value="Unassembled WGS sequence"/>
</dbReference>
<feature type="region of interest" description="Disordered" evidence="1">
    <location>
        <begin position="1"/>
        <end position="166"/>
    </location>
</feature>
<proteinExistence type="predicted"/>